<sequence>MWINPSSDHLRCLRTNIELRRRGVGIVSSTEETIHSSVIVGDFNGKESDGQFHSEIDHIIFNRRFCRPDVAVVPKFCTGSDHGLLRAGFRYSVRLERAMKFRKRSTYPPSTGATSLPLQRVERFVIDIIGEEYNRLVEHLYDTAIKAESLQVAMRRLSSKTLELIHKRGIARATGNHQQMSEFARHCREAIKEYLKERRAAVMDEAAEDGRSIRKTRRSFANYKTEMTSLRRPDGTVIASRRAVEKVMYDFYSDLIDSHVYLPTNHLRQDEYI</sequence>
<organism evidence="1 2">
    <name type="scientific">Haemonchus contortus</name>
    <name type="common">Barber pole worm</name>
    <dbReference type="NCBI Taxonomy" id="6289"/>
    <lineage>
        <taxon>Eukaryota</taxon>
        <taxon>Metazoa</taxon>
        <taxon>Ecdysozoa</taxon>
        <taxon>Nematoda</taxon>
        <taxon>Chromadorea</taxon>
        <taxon>Rhabditida</taxon>
        <taxon>Rhabditina</taxon>
        <taxon>Rhabditomorpha</taxon>
        <taxon>Strongyloidea</taxon>
        <taxon>Trichostrongylidae</taxon>
        <taxon>Haemonchus</taxon>
    </lineage>
</organism>
<protein>
    <submittedName>
        <fullName evidence="2">Endo/exonuclease/phosphatase domain-containing protein</fullName>
    </submittedName>
</protein>
<reference evidence="2" key="1">
    <citation type="submission" date="2020-12" db="UniProtKB">
        <authorList>
            <consortium name="WormBaseParasite"/>
        </authorList>
    </citation>
    <scope>IDENTIFICATION</scope>
    <source>
        <strain evidence="2">MHco3</strain>
    </source>
</reference>
<dbReference type="AlphaFoldDB" id="A0A7I5E5I3"/>
<evidence type="ECO:0000313" key="2">
    <source>
        <dbReference type="WBParaSite" id="HCON_00010730-00001"/>
    </source>
</evidence>
<dbReference type="Proteomes" id="UP000025227">
    <property type="component" value="Unplaced"/>
</dbReference>
<dbReference type="WBParaSite" id="HCON_00010730-00001">
    <property type="protein sequence ID" value="HCON_00010730-00001"/>
    <property type="gene ID" value="HCON_00010730"/>
</dbReference>
<proteinExistence type="predicted"/>
<keyword evidence="1" id="KW-1185">Reference proteome</keyword>
<accession>A0A7I5E5I3</accession>
<evidence type="ECO:0000313" key="1">
    <source>
        <dbReference type="Proteomes" id="UP000025227"/>
    </source>
</evidence>
<name>A0A7I5E5I3_HAECO</name>